<dbReference type="EMBL" id="CP081135">
    <property type="protein sequence ID" value="UEL48937.1"/>
    <property type="molecule type" value="Genomic_DNA"/>
</dbReference>
<dbReference type="Pfam" id="PF00923">
    <property type="entry name" value="TAL_FSA"/>
    <property type="match status" value="1"/>
</dbReference>
<dbReference type="GO" id="GO:0016832">
    <property type="term" value="F:aldehyde-lyase activity"/>
    <property type="evidence" value="ECO:0007669"/>
    <property type="project" value="InterPro"/>
</dbReference>
<dbReference type="NCBIfam" id="NF009299">
    <property type="entry name" value="PRK12656.1"/>
    <property type="match status" value="1"/>
</dbReference>
<dbReference type="CDD" id="cd00956">
    <property type="entry name" value="Transaldolase_FSA"/>
    <property type="match status" value="1"/>
</dbReference>
<dbReference type="AlphaFoldDB" id="A0AAX2ZN24"/>
<dbReference type="SUPFAM" id="SSF51569">
    <property type="entry name" value="Aldolase"/>
    <property type="match status" value="1"/>
</dbReference>
<evidence type="ECO:0000256" key="1">
    <source>
        <dbReference type="ARBA" id="ARBA00004496"/>
    </source>
</evidence>
<keyword evidence="6" id="KW-1185">Reference proteome</keyword>
<keyword evidence="2" id="KW-0963">Cytoplasm</keyword>
<reference evidence="5 6" key="1">
    <citation type="journal article" date="2023" name="Int. J. Syst. Evol. Microbiol.">
        <title>Terrisporobacter hibernicus sp. nov., isolated from bovine faeces in Northern Ireland.</title>
        <authorList>
            <person name="Mitchell M."/>
            <person name="Nguyen S.V."/>
            <person name="Connor M."/>
            <person name="Fairley D.J."/>
            <person name="Donoghue O."/>
            <person name="Marshall H."/>
            <person name="Koolman L."/>
            <person name="McMullan G."/>
            <person name="Schaffer K.E."/>
            <person name="McGrath J.W."/>
            <person name="Fanning S."/>
        </authorList>
    </citation>
    <scope>NUCLEOTIDE SEQUENCE [LARGE SCALE GENOMIC DNA]</scope>
    <source>
        <strain evidence="5 6">MCA3</strain>
    </source>
</reference>
<evidence type="ECO:0000313" key="6">
    <source>
        <dbReference type="Proteomes" id="UP001198983"/>
    </source>
</evidence>
<evidence type="ECO:0000313" key="5">
    <source>
        <dbReference type="EMBL" id="UEL48937.1"/>
    </source>
</evidence>
<keyword evidence="3" id="KW-0808">Transferase</keyword>
<accession>A0AAX2ZN24</accession>
<dbReference type="Gene3D" id="3.20.20.70">
    <property type="entry name" value="Aldolase class I"/>
    <property type="match status" value="1"/>
</dbReference>
<dbReference type="PROSITE" id="PS00958">
    <property type="entry name" value="TRANSALDOLASE_2"/>
    <property type="match status" value="1"/>
</dbReference>
<evidence type="ECO:0000256" key="2">
    <source>
        <dbReference type="ARBA" id="ARBA00022490"/>
    </source>
</evidence>
<dbReference type="InterPro" id="IPR013785">
    <property type="entry name" value="Aldolase_TIM"/>
</dbReference>
<keyword evidence="4" id="KW-0704">Schiff base</keyword>
<protein>
    <submittedName>
        <fullName evidence="5">Fructose-6-phosphate aldolase</fullName>
    </submittedName>
</protein>
<dbReference type="Proteomes" id="UP001198983">
    <property type="component" value="Chromosome"/>
</dbReference>
<dbReference type="InterPro" id="IPR001585">
    <property type="entry name" value="TAL/FSA"/>
</dbReference>
<dbReference type="RefSeq" id="WP_148558301.1">
    <property type="nucleotide sequence ID" value="NZ_CP081135.1"/>
</dbReference>
<dbReference type="PROSITE" id="PS01054">
    <property type="entry name" value="TRANSALDOLASE_1"/>
    <property type="match status" value="1"/>
</dbReference>
<dbReference type="PANTHER" id="PTHR10683:SF36">
    <property type="entry name" value="TRANSALDOLASE"/>
    <property type="match status" value="1"/>
</dbReference>
<dbReference type="GO" id="GO:0016740">
    <property type="term" value="F:transferase activity"/>
    <property type="evidence" value="ECO:0007669"/>
    <property type="project" value="UniProtKB-KW"/>
</dbReference>
<sequence>MELILDTANLNDIKDLYTHLCIDGVTTNPSIVSKEGKDFEILIKEIDEIIGQDTPIHAQVVSTKFEEMIEEALFISGLRKNMYVKIPVTKDGLKAIKELKKQGIKITATAIFTAHQGFLAAKAGADYVAPYVNRLDNISADGISVVSDLINILNVYNMKTKVLAASFKNCQQVLELMKSGVHSVTVPADICSAMMNHPLTNWSVDKFTEDWYGAFGEDTTTKKK</sequence>
<name>A0AAX2ZN24_9FIRM</name>
<organism evidence="5 6">
    <name type="scientific">Terrisporobacter hibernicus</name>
    <dbReference type="NCBI Taxonomy" id="2813371"/>
    <lineage>
        <taxon>Bacteria</taxon>
        <taxon>Bacillati</taxon>
        <taxon>Bacillota</taxon>
        <taxon>Clostridia</taxon>
        <taxon>Peptostreptococcales</taxon>
        <taxon>Peptostreptococcaceae</taxon>
        <taxon>Terrisporobacter</taxon>
    </lineage>
</organism>
<dbReference type="InterPro" id="IPR018225">
    <property type="entry name" value="Transaldolase_AS"/>
</dbReference>
<dbReference type="FunFam" id="3.20.20.70:FF:000018">
    <property type="entry name" value="Probable transaldolase"/>
    <property type="match status" value="1"/>
</dbReference>
<evidence type="ECO:0000256" key="3">
    <source>
        <dbReference type="ARBA" id="ARBA00022679"/>
    </source>
</evidence>
<dbReference type="GO" id="GO:0005737">
    <property type="term" value="C:cytoplasm"/>
    <property type="evidence" value="ECO:0007669"/>
    <property type="project" value="UniProtKB-SubCell"/>
</dbReference>
<comment type="subcellular location">
    <subcellularLocation>
        <location evidence="1">Cytoplasm</location>
    </subcellularLocation>
</comment>
<proteinExistence type="predicted"/>
<dbReference type="InterPro" id="IPR004731">
    <property type="entry name" value="Transaldolase_3B/F6P_aldolase"/>
</dbReference>
<dbReference type="NCBIfam" id="TIGR00875">
    <property type="entry name" value="fsa_talC_mipB"/>
    <property type="match status" value="1"/>
</dbReference>
<evidence type="ECO:0000256" key="4">
    <source>
        <dbReference type="ARBA" id="ARBA00023270"/>
    </source>
</evidence>
<gene>
    <name evidence="5" type="primary">fsa</name>
    <name evidence="5" type="ORF">JW646_05665</name>
</gene>
<dbReference type="KEGG" id="tem:JW646_05665"/>
<dbReference type="GO" id="GO:0005975">
    <property type="term" value="P:carbohydrate metabolic process"/>
    <property type="evidence" value="ECO:0007669"/>
    <property type="project" value="InterPro"/>
</dbReference>
<dbReference type="InterPro" id="IPR033919">
    <property type="entry name" value="TSA/FSA_arc/bac"/>
</dbReference>
<dbReference type="PANTHER" id="PTHR10683">
    <property type="entry name" value="TRANSALDOLASE"/>
    <property type="match status" value="1"/>
</dbReference>